<gene>
    <name evidence="2" type="ORF">DWW18_15670</name>
</gene>
<dbReference type="STRING" id="1121130.GCA_000519105_02992"/>
<comment type="caution">
    <text evidence="2">The sequence shown here is derived from an EMBL/GenBank/DDBJ whole genome shotgun (WGS) entry which is preliminary data.</text>
</comment>
<dbReference type="AlphaFoldDB" id="A0A412WWN9"/>
<keyword evidence="1" id="KW-0732">Signal</keyword>
<proteinExistence type="predicted"/>
<dbReference type="SUPFAM" id="SSF82171">
    <property type="entry name" value="DPP6 N-terminal domain-like"/>
    <property type="match status" value="1"/>
</dbReference>
<evidence type="ECO:0000256" key="1">
    <source>
        <dbReference type="SAM" id="SignalP"/>
    </source>
</evidence>
<feature type="chain" id="PRO_5019072940" description="PKD domain-containing protein" evidence="1">
    <location>
        <begin position="21"/>
        <end position="500"/>
    </location>
</feature>
<dbReference type="Proteomes" id="UP000283589">
    <property type="component" value="Unassembled WGS sequence"/>
</dbReference>
<feature type="signal peptide" evidence="1">
    <location>
        <begin position="1"/>
        <end position="20"/>
    </location>
</feature>
<name>A0A412WWN9_9BACT</name>
<organism evidence="2 3">
    <name type="scientific">Butyricimonas virosa</name>
    <dbReference type="NCBI Taxonomy" id="544645"/>
    <lineage>
        <taxon>Bacteria</taxon>
        <taxon>Pseudomonadati</taxon>
        <taxon>Bacteroidota</taxon>
        <taxon>Bacteroidia</taxon>
        <taxon>Bacteroidales</taxon>
        <taxon>Odoribacteraceae</taxon>
        <taxon>Butyricimonas</taxon>
    </lineage>
</organism>
<protein>
    <recommendedName>
        <fullName evidence="4">PKD domain-containing protein</fullName>
    </recommendedName>
</protein>
<evidence type="ECO:0008006" key="4">
    <source>
        <dbReference type="Google" id="ProtNLM"/>
    </source>
</evidence>
<sequence length="500" mass="57521">MIMMKNIWFISLCAIILFHACIDDDSTLPVKAISEISIQAPSDTINLDFGFELVYEPEIEQTMEDMELSYEWSYHGYTKTSIGGIVKDSLKFLSNERVLRYAFKKLGEYKLRLKVTNEHGSTFKYFTLFVKAAFDQGIFVLSSDEDKKGRVSFMRPLSREEIEAGKEESFYTSAFVSVNPGYALNDPTDAEKIGPDIFIASRGDKLIYRMNAQTFELYNVTDFKTDFPWVKPIGICSKDRSITNYVVLSEDGGFATVNYKSDIAIYEGEFFEGNPKMDKMYVKITGAPIPPSTSVSKMRSYHFFLNYERSTLYYFYDLYSYYARQQEFPEEELINVVMNKDLMSCLVSRSKSDPKEIVITRGYASNKGPLNNAWKYTYLADEITLTRESLIQSNDTYNSVFYTNGNKLYRWYNWNAEPKLPQTPVVTVGNNCEITCFDFSQNGKELYVGVYDPGLSGLKGCVYVYDADALDPVTNELKLLKKYEGIADRPIKVFWKNNRK</sequence>
<dbReference type="EMBL" id="QRZA01000026">
    <property type="protein sequence ID" value="RGV31881.1"/>
    <property type="molecule type" value="Genomic_DNA"/>
</dbReference>
<evidence type="ECO:0000313" key="2">
    <source>
        <dbReference type="EMBL" id="RGV31881.1"/>
    </source>
</evidence>
<accession>A0A412WWN9</accession>
<evidence type="ECO:0000313" key="3">
    <source>
        <dbReference type="Proteomes" id="UP000283589"/>
    </source>
</evidence>
<reference evidence="2 3" key="1">
    <citation type="submission" date="2018-08" db="EMBL/GenBank/DDBJ databases">
        <title>A genome reference for cultivated species of the human gut microbiota.</title>
        <authorList>
            <person name="Zou Y."/>
            <person name="Xue W."/>
            <person name="Luo G."/>
        </authorList>
    </citation>
    <scope>NUCLEOTIDE SEQUENCE [LARGE SCALE GENOMIC DNA]</scope>
    <source>
        <strain evidence="2 3">AF14-49</strain>
    </source>
</reference>